<reference evidence="3" key="1">
    <citation type="submission" date="2017-04" db="EMBL/GenBank/DDBJ databases">
        <title>Function of individual gut microbiota members based on whole genome sequencing of pure cultures obtained from chicken caecum.</title>
        <authorList>
            <person name="Medvecky M."/>
            <person name="Cejkova D."/>
            <person name="Polansky O."/>
            <person name="Karasova D."/>
            <person name="Kubasova T."/>
            <person name="Cizek A."/>
            <person name="Rychlik I."/>
        </authorList>
    </citation>
    <scope>NUCLEOTIDE SEQUENCE [LARGE SCALE GENOMIC DNA]</scope>
    <source>
        <strain evidence="3">An175</strain>
    </source>
</reference>
<evidence type="ECO:0008006" key="4">
    <source>
        <dbReference type="Google" id="ProtNLM"/>
    </source>
</evidence>
<accession>A0A1Y4N6A9</accession>
<comment type="caution">
    <text evidence="2">The sequence shown here is derived from an EMBL/GenBank/DDBJ whole genome shotgun (WGS) entry which is preliminary data.</text>
</comment>
<sequence length="261" mass="29554">MIIVFVLLTAAVVISVVFTAMQMQKASALQKLLSSNKELLESYVSGKSFSDRQLEAIQATVDDFLLDRKEEAINRYIEGVKSGEIEIPKELSNAVQTHQDRHYAEMQRIVSSKINRTPGEDEEIKELRAKNVELLDKIDSVKEKYERLLAVGKNELQSTADKLTEAVQAADSVRKRLKESEDLRTQVEQDAAGLRQKISDLEGELASVRGELNYMKDKPPEKDISKEILEYVKLIKRKGSGEKLSLQEVVTMGKFEQRVLQ</sequence>
<evidence type="ECO:0000313" key="2">
    <source>
        <dbReference type="EMBL" id="OUP70574.1"/>
    </source>
</evidence>
<feature type="coiled-coil region" evidence="1">
    <location>
        <begin position="124"/>
        <end position="211"/>
    </location>
</feature>
<dbReference type="AlphaFoldDB" id="A0A1Y4N6A9"/>
<name>A0A1Y4N6A9_9FIRM</name>
<dbReference type="EMBL" id="NFKP01000003">
    <property type="protein sequence ID" value="OUP70574.1"/>
    <property type="molecule type" value="Genomic_DNA"/>
</dbReference>
<gene>
    <name evidence="2" type="ORF">B5F11_03810</name>
</gene>
<keyword evidence="1" id="KW-0175">Coiled coil</keyword>
<organism evidence="2 3">
    <name type="scientific">Anaerotruncus colihominis</name>
    <dbReference type="NCBI Taxonomy" id="169435"/>
    <lineage>
        <taxon>Bacteria</taxon>
        <taxon>Bacillati</taxon>
        <taxon>Bacillota</taxon>
        <taxon>Clostridia</taxon>
        <taxon>Eubacteriales</taxon>
        <taxon>Oscillospiraceae</taxon>
        <taxon>Anaerotruncus</taxon>
    </lineage>
</organism>
<protein>
    <recommendedName>
        <fullName evidence="4">Chromosome partition protein Smc</fullName>
    </recommendedName>
</protein>
<proteinExistence type="predicted"/>
<dbReference type="Proteomes" id="UP000196386">
    <property type="component" value="Unassembled WGS sequence"/>
</dbReference>
<evidence type="ECO:0000256" key="1">
    <source>
        <dbReference type="SAM" id="Coils"/>
    </source>
</evidence>
<dbReference type="RefSeq" id="WP_087299660.1">
    <property type="nucleotide sequence ID" value="NZ_NFKP01000003.1"/>
</dbReference>
<evidence type="ECO:0000313" key="3">
    <source>
        <dbReference type="Proteomes" id="UP000196386"/>
    </source>
</evidence>